<dbReference type="EMBL" id="BTFZ01000001">
    <property type="protein sequence ID" value="GMM33496.1"/>
    <property type="molecule type" value="Genomic_DNA"/>
</dbReference>
<dbReference type="InterPro" id="IPR048400">
    <property type="entry name" value="SLS1_N"/>
</dbReference>
<feature type="region of interest" description="Disordered" evidence="1">
    <location>
        <begin position="135"/>
        <end position="167"/>
    </location>
</feature>
<keyword evidence="5" id="KW-1185">Reference proteome</keyword>
<reference evidence="4 5" key="1">
    <citation type="journal article" date="2023" name="Elife">
        <title>Identification of key yeast species and microbe-microbe interactions impacting larval growth of Drosophila in the wild.</title>
        <authorList>
            <person name="Mure A."/>
            <person name="Sugiura Y."/>
            <person name="Maeda R."/>
            <person name="Honda K."/>
            <person name="Sakurai N."/>
            <person name="Takahashi Y."/>
            <person name="Watada M."/>
            <person name="Katoh T."/>
            <person name="Gotoh A."/>
            <person name="Gotoh Y."/>
            <person name="Taniguchi I."/>
            <person name="Nakamura K."/>
            <person name="Hayashi T."/>
            <person name="Katayama T."/>
            <person name="Uemura T."/>
            <person name="Hattori Y."/>
        </authorList>
    </citation>
    <scope>NUCLEOTIDE SEQUENCE [LARGE SCALE GENOMIC DNA]</scope>
    <source>
        <strain evidence="4 5">SC-9</strain>
    </source>
</reference>
<feature type="domain" description="SLS1 C-terminal" evidence="3">
    <location>
        <begin position="454"/>
        <end position="832"/>
    </location>
</feature>
<name>A0AAV5QFX0_9ASCO</name>
<dbReference type="Proteomes" id="UP001360560">
    <property type="component" value="Unassembled WGS sequence"/>
</dbReference>
<evidence type="ECO:0000256" key="1">
    <source>
        <dbReference type="SAM" id="MobiDB-lite"/>
    </source>
</evidence>
<comment type="caution">
    <text evidence="4">The sequence shown here is derived from an EMBL/GenBank/DDBJ whole genome shotgun (WGS) entry which is preliminary data.</text>
</comment>
<sequence>MLRARSLFGISERLPIASNYLSLKAHKSFSSSSCFLNQPNSATNESKIIDENPESEVAVIDEASFSSSKINHIFDVIDNKRELSQVQPDEDSNANKKLLADYNSQGSNLIILRDVSSFKRLPKYIVKYKDNAKAEKKKNGGKTKGRKSDNQQDDVAVSSALKSRGSSSGLNVYHHLMDKVDEQNDILPFVKGNSDNDLLQSITELKPKVKKISPKDYKELYDTIYKSYTKVNLMDYVKKLQGFPIAKSKVKKVIIEKIVKELWNVETDFNVKSLQNGSGMAEKIQTKTFDVNDKISFFLLSESGRLLFKYTTNFINIMFNRNESDKKLVVQATGLRLNWFEADLNKILSSLKKQFVDLGALNSFFNKDKNNVKQVLPLDYIQKVSDVYFEKVAQFGYILNARYNRAIQKAQRFLVWFLNYNSHLLTNTSNFQSLISSSDLKKSLRFYRFADYMSLPWIHRSKVWYRLRAPTFNKSYKKGQAFKTREISLSDKQIDEVYDSLFKSNLSGETVKGLPSAKWNKPDLTATFGQLLVDETMKNEALKSLNSDAAGIMEISSNDAVDSSRPYIFSTSLPDIKKEAYKLPMFYQSEADTDMGMTEHEDNHSYYVQIKFSPSPFVDITTSEEDSGNLMKTEIENYSKYPPIEAWVEINGKDEVQWDTLSVMTVEKESNVYVNFPDKTSDLNLSSATTGNLIDLTTERTENEPFNINEALRKQPDLLEYFKASDLSYQKRDFRLEDNVKIFFENEGRITPVEYMFINACFRKQLNLEYNNGYLLQLSSIEGGFLGGSRVEVSLVNYRKEGEEDIGGQESAEENDNGEISREEFGSLLRESLKFINSVSTN</sequence>
<evidence type="ECO:0000259" key="3">
    <source>
        <dbReference type="Pfam" id="PF20778"/>
    </source>
</evidence>
<evidence type="ECO:0000259" key="2">
    <source>
        <dbReference type="Pfam" id="PF20776"/>
    </source>
</evidence>
<dbReference type="Pfam" id="PF20778">
    <property type="entry name" value="SLS1_C"/>
    <property type="match status" value="1"/>
</dbReference>
<protein>
    <submittedName>
        <fullName evidence="4">Sls1 protein</fullName>
    </submittedName>
</protein>
<dbReference type="GeneID" id="90071475"/>
<organism evidence="4 5">
    <name type="scientific">Saccharomycopsis crataegensis</name>
    <dbReference type="NCBI Taxonomy" id="43959"/>
    <lineage>
        <taxon>Eukaryota</taxon>
        <taxon>Fungi</taxon>
        <taxon>Dikarya</taxon>
        <taxon>Ascomycota</taxon>
        <taxon>Saccharomycotina</taxon>
        <taxon>Saccharomycetes</taxon>
        <taxon>Saccharomycopsidaceae</taxon>
        <taxon>Saccharomycopsis</taxon>
    </lineage>
</organism>
<accession>A0AAV5QFX0</accession>
<feature type="domain" description="SLS1 N-terminal" evidence="2">
    <location>
        <begin position="194"/>
        <end position="267"/>
    </location>
</feature>
<gene>
    <name evidence="4" type="ORF">DASC09_008210</name>
</gene>
<dbReference type="InterPro" id="IPR048401">
    <property type="entry name" value="SLS1_C"/>
</dbReference>
<evidence type="ECO:0000313" key="5">
    <source>
        <dbReference type="Proteomes" id="UP001360560"/>
    </source>
</evidence>
<dbReference type="Pfam" id="PF20776">
    <property type="entry name" value="SLS1_N"/>
    <property type="match status" value="1"/>
</dbReference>
<dbReference type="RefSeq" id="XP_064850496.1">
    <property type="nucleotide sequence ID" value="XM_064994424.1"/>
</dbReference>
<feature type="compositionally biased region" description="Low complexity" evidence="1">
    <location>
        <begin position="158"/>
        <end position="167"/>
    </location>
</feature>
<dbReference type="AlphaFoldDB" id="A0AAV5QFX0"/>
<proteinExistence type="predicted"/>
<evidence type="ECO:0000313" key="4">
    <source>
        <dbReference type="EMBL" id="GMM33496.1"/>
    </source>
</evidence>